<dbReference type="InterPro" id="IPR036291">
    <property type="entry name" value="NAD(P)-bd_dom_sf"/>
</dbReference>
<dbReference type="PANTHER" id="PTHR10491:SF4">
    <property type="entry name" value="METHIONINE ADENOSYLTRANSFERASE 2 SUBUNIT BETA"/>
    <property type="match status" value="1"/>
</dbReference>
<name>A0A1F4SYI2_UNCSA</name>
<evidence type="ECO:0000313" key="4">
    <source>
        <dbReference type="EMBL" id="OGC24843.1"/>
    </source>
</evidence>
<dbReference type="CDD" id="cd05254">
    <property type="entry name" value="dTDP_HR_like_SDR_e"/>
    <property type="match status" value="1"/>
</dbReference>
<evidence type="ECO:0000313" key="5">
    <source>
        <dbReference type="Proteomes" id="UP000178417"/>
    </source>
</evidence>
<sequence>MSKVLIIGASGFLGRSLFTSFASNPNYETHGTETHGTYSQRQRPQLDHLDIKNRYDVHAYIEQIQPNIVIHTAAVPDPDYCETNKKAAQQLIVEGTKHVVGACQEINAQLIYISTTYVYGGEKAPYREKDPTDPINYYGKLKVKAENIVQLLSLPWSILRFDFLYGYNGEGMPNGLVGKLLSGNQVKANSVQMRKPLFVDDVASAIKKIIGVNGSGIYHLSGPDQITKYQLCQRLATVVGVPVSNISPIKFEAQAAPRGNDTSLLTERLDALDFIFTPIDAALKIIGDEYAKRESLPTAT</sequence>
<dbReference type="GO" id="GO:0006556">
    <property type="term" value="P:S-adenosylmethionine biosynthetic process"/>
    <property type="evidence" value="ECO:0007669"/>
    <property type="project" value="TreeGrafter"/>
</dbReference>
<comment type="caution">
    <text evidence="4">The sequence shown here is derived from an EMBL/GenBank/DDBJ whole genome shotgun (WGS) entry which is preliminary data.</text>
</comment>
<dbReference type="InterPro" id="IPR029903">
    <property type="entry name" value="RmlD-like-bd"/>
</dbReference>
<protein>
    <recommendedName>
        <fullName evidence="2">dTDP-4-dehydrorhamnose reductase</fullName>
        <ecNumber evidence="2">1.1.1.133</ecNumber>
    </recommendedName>
</protein>
<dbReference type="SUPFAM" id="SSF51735">
    <property type="entry name" value="NAD(P)-binding Rossmann-fold domains"/>
    <property type="match status" value="1"/>
</dbReference>
<dbReference type="InterPro" id="IPR005913">
    <property type="entry name" value="dTDP_dehydrorham_reduct"/>
</dbReference>
<dbReference type="Gene3D" id="3.40.50.720">
    <property type="entry name" value="NAD(P)-binding Rossmann-like Domain"/>
    <property type="match status" value="1"/>
</dbReference>
<keyword evidence="2" id="KW-0521">NADP</keyword>
<dbReference type="AlphaFoldDB" id="A0A1F4SYI2"/>
<dbReference type="PANTHER" id="PTHR10491">
    <property type="entry name" value="DTDP-4-DEHYDRORHAMNOSE REDUCTASE"/>
    <property type="match status" value="1"/>
</dbReference>
<dbReference type="Pfam" id="PF04321">
    <property type="entry name" value="RmlD_sub_bind"/>
    <property type="match status" value="1"/>
</dbReference>
<proteinExistence type="inferred from homology"/>
<dbReference type="GO" id="GO:0048269">
    <property type="term" value="C:methionine adenosyltransferase complex"/>
    <property type="evidence" value="ECO:0007669"/>
    <property type="project" value="TreeGrafter"/>
</dbReference>
<dbReference type="Proteomes" id="UP000178417">
    <property type="component" value="Unassembled WGS sequence"/>
</dbReference>
<dbReference type="EMBL" id="MEUB01000006">
    <property type="protein sequence ID" value="OGC24843.1"/>
    <property type="molecule type" value="Genomic_DNA"/>
</dbReference>
<dbReference type="GO" id="GO:0048270">
    <property type="term" value="F:methionine adenosyltransferase regulator activity"/>
    <property type="evidence" value="ECO:0007669"/>
    <property type="project" value="TreeGrafter"/>
</dbReference>
<dbReference type="GO" id="GO:0008831">
    <property type="term" value="F:dTDP-4-dehydrorhamnose reductase activity"/>
    <property type="evidence" value="ECO:0007669"/>
    <property type="project" value="UniProtKB-EC"/>
</dbReference>
<comment type="function">
    <text evidence="2">Catalyzes the reduction of dTDP-6-deoxy-L-lyxo-4-hexulose to yield dTDP-L-rhamnose.</text>
</comment>
<dbReference type="GO" id="GO:0019305">
    <property type="term" value="P:dTDP-rhamnose biosynthetic process"/>
    <property type="evidence" value="ECO:0007669"/>
    <property type="project" value="UniProtKB-UniPathway"/>
</dbReference>
<gene>
    <name evidence="4" type="ORF">A2310_03790</name>
</gene>
<keyword evidence="2" id="KW-0560">Oxidoreductase</keyword>
<organism evidence="4 5">
    <name type="scientific">candidate division WOR-1 bacterium RIFOXYB2_FULL_37_13</name>
    <dbReference type="NCBI Taxonomy" id="1802579"/>
    <lineage>
        <taxon>Bacteria</taxon>
        <taxon>Bacillati</taxon>
        <taxon>Saganbacteria</taxon>
    </lineage>
</organism>
<comment type="similarity">
    <text evidence="1 2">Belongs to the dTDP-4-dehydrorhamnose reductase family.</text>
</comment>
<dbReference type="STRING" id="1802579.A2310_03790"/>
<evidence type="ECO:0000256" key="1">
    <source>
        <dbReference type="ARBA" id="ARBA00010944"/>
    </source>
</evidence>
<dbReference type="UniPathway" id="UPA00124"/>
<evidence type="ECO:0000256" key="2">
    <source>
        <dbReference type="RuleBase" id="RU364082"/>
    </source>
</evidence>
<dbReference type="EC" id="1.1.1.133" evidence="2"/>
<accession>A0A1F4SYI2</accession>
<evidence type="ECO:0000259" key="3">
    <source>
        <dbReference type="Pfam" id="PF04321"/>
    </source>
</evidence>
<comment type="pathway">
    <text evidence="2">Carbohydrate biosynthesis; dTDP-L-rhamnose biosynthesis.</text>
</comment>
<reference evidence="4 5" key="1">
    <citation type="journal article" date="2016" name="Nat. Commun.">
        <title>Thousands of microbial genomes shed light on interconnected biogeochemical processes in an aquifer system.</title>
        <authorList>
            <person name="Anantharaman K."/>
            <person name="Brown C.T."/>
            <person name="Hug L.A."/>
            <person name="Sharon I."/>
            <person name="Castelle C.J."/>
            <person name="Probst A.J."/>
            <person name="Thomas B.C."/>
            <person name="Singh A."/>
            <person name="Wilkins M.J."/>
            <person name="Karaoz U."/>
            <person name="Brodie E.L."/>
            <person name="Williams K.H."/>
            <person name="Hubbard S.S."/>
            <person name="Banfield J.F."/>
        </authorList>
    </citation>
    <scope>NUCLEOTIDE SEQUENCE [LARGE SCALE GENOMIC DNA]</scope>
</reference>
<feature type="domain" description="RmlD-like substrate binding" evidence="3">
    <location>
        <begin position="3"/>
        <end position="275"/>
    </location>
</feature>